<evidence type="ECO:0000313" key="1">
    <source>
        <dbReference type="EMBL" id="APD20771.1"/>
    </source>
</evidence>
<sequence>MVVFLNALVNLSLLRRHFEVSALVHLVRQEWERFLLRDPEAVRLDQGSQLVQVPEYRAP</sequence>
<protein>
    <submittedName>
        <fullName evidence="1">Uncharacterized protein</fullName>
    </submittedName>
</protein>
<dbReference type="EMBL" id="KY000082">
    <property type="protein sequence ID" value="APD20771.1"/>
    <property type="molecule type" value="Genomic_DNA"/>
</dbReference>
<name>A0A1J0MHW4_9CAUD</name>
<organism evidence="1 2">
    <name type="scientific">Pseudomonas phage PA5</name>
    <dbReference type="NCBI Taxonomy" id="1913570"/>
    <lineage>
        <taxon>Viruses</taxon>
        <taxon>Duplodnaviria</taxon>
        <taxon>Heunggongvirae</taxon>
        <taxon>Uroviricota</taxon>
        <taxon>Caudoviricetes</taxon>
        <taxon>Lindbergviridae</taxon>
        <taxon>Pbunavirus</taxon>
        <taxon>Pbunavirus PA5</taxon>
    </lineage>
</organism>
<accession>A0A1J0MHW4</accession>
<reference evidence="1 2" key="1">
    <citation type="submission" date="2016-10" db="EMBL/GenBank/DDBJ databases">
        <title>Antibacterial composition for prophylaxis and treatment of hospital infections (variants), strains of bacteriophages, used for obtaining thereof.</title>
        <authorList>
            <person name="Aleshkin A.V."/>
            <person name="Volozhantsev N.V."/>
            <person name="Verevkin V.V."/>
            <person name="Krasilnikova V.M."/>
            <person name="Myakinina V.P."/>
            <person name="Popova A.V."/>
            <person name="Svetoch E.A."/>
        </authorList>
    </citation>
    <scope>NUCLEOTIDE SEQUENCE [LARGE SCALE GENOMIC DNA]</scope>
    <source>
        <strain evidence="1 2">PA5</strain>
    </source>
</reference>
<dbReference type="Proteomes" id="UP000225464">
    <property type="component" value="Segment"/>
</dbReference>
<proteinExistence type="predicted"/>
<dbReference type="GeneID" id="40073565"/>
<evidence type="ECO:0000313" key="2">
    <source>
        <dbReference type="Proteomes" id="UP000225464"/>
    </source>
</evidence>
<dbReference type="KEGG" id="vg:40073565"/>
<keyword evidence="2" id="KW-1185">Reference proteome</keyword>
<dbReference type="RefSeq" id="YP_009597897.1">
    <property type="nucleotide sequence ID" value="NC_041902.1"/>
</dbReference>